<evidence type="ECO:0000313" key="10">
    <source>
        <dbReference type="Proteomes" id="UP000192468"/>
    </source>
</evidence>
<keyword evidence="10" id="KW-1185">Reference proteome</keyword>
<feature type="transmembrane region" description="Helical" evidence="8">
    <location>
        <begin position="100"/>
        <end position="119"/>
    </location>
</feature>
<dbReference type="Gene3D" id="1.20.1530.20">
    <property type="match status" value="1"/>
</dbReference>
<feature type="transmembrane region" description="Helical" evidence="8">
    <location>
        <begin position="279"/>
        <end position="300"/>
    </location>
</feature>
<evidence type="ECO:0000256" key="7">
    <source>
        <dbReference type="ARBA" id="ARBA00023136"/>
    </source>
</evidence>
<organism evidence="9 10">
    <name type="scientific">Clostridium acidisoli DSM 12555</name>
    <dbReference type="NCBI Taxonomy" id="1121291"/>
    <lineage>
        <taxon>Bacteria</taxon>
        <taxon>Bacillati</taxon>
        <taxon>Bacillota</taxon>
        <taxon>Clostridia</taxon>
        <taxon>Eubacteriales</taxon>
        <taxon>Clostridiaceae</taxon>
        <taxon>Clostridium</taxon>
    </lineage>
</organism>
<dbReference type="Proteomes" id="UP000192468">
    <property type="component" value="Unassembled WGS sequence"/>
</dbReference>
<dbReference type="RefSeq" id="WP_084116037.1">
    <property type="nucleotide sequence ID" value="NZ_FWXH01000007.1"/>
</dbReference>
<evidence type="ECO:0000256" key="5">
    <source>
        <dbReference type="ARBA" id="ARBA00022692"/>
    </source>
</evidence>
<feature type="transmembrane region" description="Helical" evidence="8">
    <location>
        <begin position="68"/>
        <end position="88"/>
    </location>
</feature>
<evidence type="ECO:0000256" key="8">
    <source>
        <dbReference type="SAM" id="Phobius"/>
    </source>
</evidence>
<evidence type="ECO:0000256" key="3">
    <source>
        <dbReference type="ARBA" id="ARBA00022448"/>
    </source>
</evidence>
<evidence type="ECO:0000256" key="6">
    <source>
        <dbReference type="ARBA" id="ARBA00022989"/>
    </source>
</evidence>
<proteinExistence type="inferred from homology"/>
<dbReference type="EMBL" id="FWXH01000007">
    <property type="protein sequence ID" value="SMC24538.1"/>
    <property type="molecule type" value="Genomic_DNA"/>
</dbReference>
<evidence type="ECO:0000256" key="2">
    <source>
        <dbReference type="ARBA" id="ARBA00010145"/>
    </source>
</evidence>
<dbReference type="OrthoDB" id="9798064at2"/>
<keyword evidence="4" id="KW-1003">Cell membrane</keyword>
<evidence type="ECO:0000256" key="1">
    <source>
        <dbReference type="ARBA" id="ARBA00004651"/>
    </source>
</evidence>
<feature type="transmembrane region" description="Helical" evidence="8">
    <location>
        <begin position="35"/>
        <end position="53"/>
    </location>
</feature>
<keyword evidence="3" id="KW-0813">Transport</keyword>
<dbReference type="PANTHER" id="PTHR36838">
    <property type="entry name" value="AUXIN EFFLUX CARRIER FAMILY PROTEIN"/>
    <property type="match status" value="1"/>
</dbReference>
<dbReference type="STRING" id="1121291.SAMN02745134_02200"/>
<accession>A0A1W1XLY4</accession>
<feature type="transmembrane region" description="Helical" evidence="8">
    <location>
        <begin position="186"/>
        <end position="210"/>
    </location>
</feature>
<evidence type="ECO:0000313" key="9">
    <source>
        <dbReference type="EMBL" id="SMC24538.1"/>
    </source>
</evidence>
<feature type="transmembrane region" description="Helical" evidence="8">
    <location>
        <begin position="6"/>
        <end position="23"/>
    </location>
</feature>
<comment type="similarity">
    <text evidence="2">Belongs to the auxin efflux carrier (TC 2.A.69) family.</text>
</comment>
<dbReference type="Pfam" id="PF03547">
    <property type="entry name" value="Mem_trans"/>
    <property type="match status" value="2"/>
</dbReference>
<dbReference type="InterPro" id="IPR004776">
    <property type="entry name" value="Mem_transp_PIN-like"/>
</dbReference>
<evidence type="ECO:0000256" key="4">
    <source>
        <dbReference type="ARBA" id="ARBA00022475"/>
    </source>
</evidence>
<feature type="transmembrane region" description="Helical" evidence="8">
    <location>
        <begin position="250"/>
        <end position="272"/>
    </location>
</feature>
<keyword evidence="7 8" id="KW-0472">Membrane</keyword>
<comment type="subcellular location">
    <subcellularLocation>
        <location evidence="1">Cell membrane</location>
        <topology evidence="1">Multi-pass membrane protein</topology>
    </subcellularLocation>
</comment>
<sequence length="304" mass="33176">MNSDVINQVLILFLMIFVGIYARKRNYINKQINDGLSKLLLKITLPLLIISSFNTNFSKSMIVNAEKLFMYTIIVHIVIIVFSKIVYCKVPINKRGVAKFVTLFSNSGFMGYPVLKGLYGNPGVFYCSIFGIVLNVFMFSYGIMVLDVEGGSSFKELKKIILNPAIVAIIIGIIILVTGIKIPYVLSSMISSVGSMTSPLSMIIVGVMLADTKVKNAISGKTVYIISFIKLIVVPVLTFFTLKLVGAPTLIIDIIVLLEAMPAASNAAVLSFQYGGDELLAIKSIFVSTVLSIVAIPVIIKLLL</sequence>
<dbReference type="AlphaFoldDB" id="A0A1W1XLY4"/>
<dbReference type="InterPro" id="IPR038770">
    <property type="entry name" value="Na+/solute_symporter_sf"/>
</dbReference>
<feature type="transmembrane region" description="Helical" evidence="8">
    <location>
        <begin position="125"/>
        <end position="148"/>
    </location>
</feature>
<dbReference type="GO" id="GO:0005886">
    <property type="term" value="C:plasma membrane"/>
    <property type="evidence" value="ECO:0007669"/>
    <property type="project" value="UniProtKB-SubCell"/>
</dbReference>
<evidence type="ECO:0008006" key="11">
    <source>
        <dbReference type="Google" id="ProtNLM"/>
    </source>
</evidence>
<keyword evidence="5 8" id="KW-0812">Transmembrane</keyword>
<protein>
    <recommendedName>
        <fullName evidence="11">Membrane transport protein</fullName>
    </recommendedName>
</protein>
<keyword evidence="6 8" id="KW-1133">Transmembrane helix</keyword>
<feature type="transmembrane region" description="Helical" evidence="8">
    <location>
        <begin position="160"/>
        <end position="180"/>
    </location>
</feature>
<dbReference type="PANTHER" id="PTHR36838:SF1">
    <property type="entry name" value="SLR1864 PROTEIN"/>
    <property type="match status" value="1"/>
</dbReference>
<dbReference type="GO" id="GO:0055085">
    <property type="term" value="P:transmembrane transport"/>
    <property type="evidence" value="ECO:0007669"/>
    <property type="project" value="InterPro"/>
</dbReference>
<gene>
    <name evidence="9" type="ORF">SAMN02745134_02200</name>
</gene>
<reference evidence="9 10" key="1">
    <citation type="submission" date="2017-04" db="EMBL/GenBank/DDBJ databases">
        <authorList>
            <person name="Afonso C.L."/>
            <person name="Miller P.J."/>
            <person name="Scott M.A."/>
            <person name="Spackman E."/>
            <person name="Goraichik I."/>
            <person name="Dimitrov K.M."/>
            <person name="Suarez D.L."/>
            <person name="Swayne D.E."/>
        </authorList>
    </citation>
    <scope>NUCLEOTIDE SEQUENCE [LARGE SCALE GENOMIC DNA]</scope>
    <source>
        <strain evidence="9 10">DSM 12555</strain>
    </source>
</reference>
<name>A0A1W1XLY4_9CLOT</name>
<feature type="transmembrane region" description="Helical" evidence="8">
    <location>
        <begin position="222"/>
        <end position="244"/>
    </location>
</feature>